<dbReference type="SMR" id="A0A7I8XAU9"/>
<keyword evidence="5" id="KW-1133">Transmembrane helix</keyword>
<proteinExistence type="inferred from homology"/>
<evidence type="ECO:0000256" key="5">
    <source>
        <dbReference type="ARBA" id="ARBA00022989"/>
    </source>
</evidence>
<dbReference type="AlphaFoldDB" id="A0A7I8XAU9"/>
<feature type="chain" id="PRO_5035412566" evidence="7">
    <location>
        <begin position="16"/>
        <end position="250"/>
    </location>
</feature>
<reference evidence="9" key="1">
    <citation type="submission" date="2020-09" db="EMBL/GenBank/DDBJ databases">
        <authorList>
            <person name="Kikuchi T."/>
        </authorList>
    </citation>
    <scope>NUCLEOTIDE SEQUENCE</scope>
    <source>
        <strain evidence="9">Ka4C1</strain>
    </source>
</reference>
<keyword evidence="3" id="KW-0812">Transmembrane</keyword>
<gene>
    <name evidence="9" type="ORF">BXYJ_LOCUS960</name>
</gene>
<dbReference type="PANTHER" id="PTHR13605">
    <property type="entry name" value="ER MEMBRANE PROTEIN COMPLEX SUBUNIT 7"/>
    <property type="match status" value="1"/>
</dbReference>
<dbReference type="EMBL" id="CAJFDI010000001">
    <property type="protein sequence ID" value="CAD5208724.1"/>
    <property type="molecule type" value="Genomic_DNA"/>
</dbReference>
<feature type="signal peptide" evidence="7">
    <location>
        <begin position="1"/>
        <end position="15"/>
    </location>
</feature>
<dbReference type="EMBL" id="CAJFCV020000001">
    <property type="protein sequence ID" value="CAG9082643.1"/>
    <property type="molecule type" value="Genomic_DNA"/>
</dbReference>
<dbReference type="Proteomes" id="UP000582659">
    <property type="component" value="Unassembled WGS sequence"/>
</dbReference>
<protein>
    <submittedName>
        <fullName evidence="9">(pine wood nematode) hypothetical protein</fullName>
    </submittedName>
</protein>
<dbReference type="OrthoDB" id="336240at2759"/>
<organism evidence="9 10">
    <name type="scientific">Bursaphelenchus xylophilus</name>
    <name type="common">Pinewood nematode worm</name>
    <name type="synonym">Aphelenchoides xylophilus</name>
    <dbReference type="NCBI Taxonomy" id="6326"/>
    <lineage>
        <taxon>Eukaryota</taxon>
        <taxon>Metazoa</taxon>
        <taxon>Ecdysozoa</taxon>
        <taxon>Nematoda</taxon>
        <taxon>Chromadorea</taxon>
        <taxon>Rhabditida</taxon>
        <taxon>Tylenchina</taxon>
        <taxon>Tylenchomorpha</taxon>
        <taxon>Aphelenchoidea</taxon>
        <taxon>Aphelenchoididae</taxon>
        <taxon>Bursaphelenchus</taxon>
    </lineage>
</organism>
<comment type="subcellular location">
    <subcellularLocation>
        <location evidence="1">Membrane</location>
        <topology evidence="1">Single-pass membrane protein</topology>
    </subcellularLocation>
</comment>
<evidence type="ECO:0000256" key="7">
    <source>
        <dbReference type="SAM" id="SignalP"/>
    </source>
</evidence>
<dbReference type="SUPFAM" id="SSF49452">
    <property type="entry name" value="Starch-binding domain-like"/>
    <property type="match status" value="1"/>
</dbReference>
<comment type="caution">
    <text evidence="9">The sequence shown here is derived from an EMBL/GenBank/DDBJ whole genome shotgun (WGS) entry which is preliminary data.</text>
</comment>
<feature type="domain" description="ER membrane protein complex subunit 7 beta-sandwich" evidence="8">
    <location>
        <begin position="42"/>
        <end position="152"/>
    </location>
</feature>
<evidence type="ECO:0000259" key="8">
    <source>
        <dbReference type="Pfam" id="PF09430"/>
    </source>
</evidence>
<keyword evidence="6" id="KW-0472">Membrane</keyword>
<name>A0A7I8XAU9_BURXY</name>
<dbReference type="InterPro" id="IPR013784">
    <property type="entry name" value="Carb-bd-like_fold"/>
</dbReference>
<keyword evidence="10" id="KW-1185">Reference proteome</keyword>
<dbReference type="InterPro" id="IPR019008">
    <property type="entry name" value="Beta_sandwich_EMC7"/>
</dbReference>
<evidence type="ECO:0000256" key="3">
    <source>
        <dbReference type="ARBA" id="ARBA00022692"/>
    </source>
</evidence>
<evidence type="ECO:0000313" key="10">
    <source>
        <dbReference type="Proteomes" id="UP000659654"/>
    </source>
</evidence>
<evidence type="ECO:0000256" key="4">
    <source>
        <dbReference type="ARBA" id="ARBA00022729"/>
    </source>
</evidence>
<sequence>MKLILLAVLALAASADTPSELMDTPRFSIEGQVSLGHGMVPPENWKAKSKVLLDYGKHIGFIRDDGYFVVEGVPSGSYILEVTNVNYIFEPIRVDVNSKGKVRARKLNVLQPNAVATLPYPLRLQARQPTKYFRQREQWRATDVLMNPMVIMLGVAFILMVVTPKLAANDPELKKELEQTMQVPKVDMPDVADVLANMFGGEHLNLLHGVSLNLMVIVKSTVLERGGELAQYSDYPFIEIIHSERSGSMF</sequence>
<dbReference type="Proteomes" id="UP000659654">
    <property type="component" value="Unassembled WGS sequence"/>
</dbReference>
<dbReference type="InterPro" id="IPR039163">
    <property type="entry name" value="EMC7"/>
</dbReference>
<comment type="similarity">
    <text evidence="2">Belongs to the EMC7 family.</text>
</comment>
<dbReference type="GO" id="GO:0072546">
    <property type="term" value="C:EMC complex"/>
    <property type="evidence" value="ECO:0007669"/>
    <property type="project" value="TreeGrafter"/>
</dbReference>
<evidence type="ECO:0000256" key="6">
    <source>
        <dbReference type="ARBA" id="ARBA00023136"/>
    </source>
</evidence>
<evidence type="ECO:0000256" key="2">
    <source>
        <dbReference type="ARBA" id="ARBA00008880"/>
    </source>
</evidence>
<dbReference type="GO" id="GO:0030246">
    <property type="term" value="F:carbohydrate binding"/>
    <property type="evidence" value="ECO:0007669"/>
    <property type="project" value="InterPro"/>
</dbReference>
<dbReference type="PANTHER" id="PTHR13605:SF4">
    <property type="entry name" value="ER MEMBRANE PROTEIN COMPLEX SUBUNIT 7"/>
    <property type="match status" value="1"/>
</dbReference>
<evidence type="ECO:0000313" key="9">
    <source>
        <dbReference type="EMBL" id="CAD5208724.1"/>
    </source>
</evidence>
<evidence type="ECO:0000256" key="1">
    <source>
        <dbReference type="ARBA" id="ARBA00004167"/>
    </source>
</evidence>
<dbReference type="Pfam" id="PF09430">
    <property type="entry name" value="EMC7_beta-sandw"/>
    <property type="match status" value="1"/>
</dbReference>
<keyword evidence="4 7" id="KW-0732">Signal</keyword>
<accession>A0A7I8XAU9</accession>